<dbReference type="InterPro" id="IPR036291">
    <property type="entry name" value="NAD(P)-bd_dom_sf"/>
</dbReference>
<evidence type="ECO:0000256" key="3">
    <source>
        <dbReference type="PIRSR" id="PIRSR000103-1"/>
    </source>
</evidence>
<dbReference type="PANTHER" id="PTHR43060:SF15">
    <property type="entry name" value="3-HYDROXYISOBUTYRATE DEHYDROGENASE-LIKE 1, MITOCHONDRIAL-RELATED"/>
    <property type="match status" value="1"/>
</dbReference>
<dbReference type="InterPro" id="IPR008927">
    <property type="entry name" value="6-PGluconate_DH-like_C_sf"/>
</dbReference>
<dbReference type="Gene3D" id="3.40.50.720">
    <property type="entry name" value="NAD(P)-binding Rossmann-like Domain"/>
    <property type="match status" value="1"/>
</dbReference>
<dbReference type="PIRSF" id="PIRSF000103">
    <property type="entry name" value="HIBADH"/>
    <property type="match status" value="1"/>
</dbReference>
<dbReference type="RefSeq" id="WP_150061267.1">
    <property type="nucleotide sequence ID" value="NZ_JACHII010000005.1"/>
</dbReference>
<dbReference type="GO" id="GO:0051287">
    <property type="term" value="F:NAD binding"/>
    <property type="evidence" value="ECO:0007669"/>
    <property type="project" value="InterPro"/>
</dbReference>
<evidence type="ECO:0000256" key="2">
    <source>
        <dbReference type="ARBA" id="ARBA00023027"/>
    </source>
</evidence>
<evidence type="ECO:0000259" key="5">
    <source>
        <dbReference type="Pfam" id="PF14833"/>
    </source>
</evidence>
<dbReference type="GO" id="GO:0016491">
    <property type="term" value="F:oxidoreductase activity"/>
    <property type="evidence" value="ECO:0007669"/>
    <property type="project" value="UniProtKB-KW"/>
</dbReference>
<comment type="caution">
    <text evidence="6">The sequence shown here is derived from an EMBL/GenBank/DDBJ whole genome shotgun (WGS) entry which is preliminary data.</text>
</comment>
<evidence type="ECO:0000259" key="4">
    <source>
        <dbReference type="Pfam" id="PF03446"/>
    </source>
</evidence>
<dbReference type="Gene3D" id="1.10.1040.10">
    <property type="entry name" value="N-(1-d-carboxylethyl)-l-norvaline Dehydrogenase, domain 2"/>
    <property type="match status" value="1"/>
</dbReference>
<dbReference type="PANTHER" id="PTHR43060">
    <property type="entry name" value="3-HYDROXYISOBUTYRATE DEHYDROGENASE-LIKE 1, MITOCHONDRIAL-RELATED"/>
    <property type="match status" value="1"/>
</dbReference>
<proteinExistence type="predicted"/>
<evidence type="ECO:0000256" key="1">
    <source>
        <dbReference type="ARBA" id="ARBA00023002"/>
    </source>
</evidence>
<dbReference type="InterPro" id="IPR029154">
    <property type="entry name" value="HIBADH-like_NADP-bd"/>
</dbReference>
<gene>
    <name evidence="6" type="ORF">F1188_04855</name>
</gene>
<dbReference type="EMBL" id="VWPJ01000003">
    <property type="protein sequence ID" value="KAA5606666.1"/>
    <property type="molecule type" value="Genomic_DNA"/>
</dbReference>
<dbReference type="SUPFAM" id="SSF51735">
    <property type="entry name" value="NAD(P)-binding Rossmann-fold domains"/>
    <property type="match status" value="1"/>
</dbReference>
<keyword evidence="1" id="KW-0560">Oxidoreductase</keyword>
<dbReference type="Pfam" id="PF14833">
    <property type="entry name" value="NAD_binding_11"/>
    <property type="match status" value="1"/>
</dbReference>
<dbReference type="AlphaFoldDB" id="A0A5M6IEF7"/>
<dbReference type="OrthoDB" id="9812907at2"/>
<keyword evidence="7" id="KW-1185">Reference proteome</keyword>
<feature type="active site" evidence="3">
    <location>
        <position position="175"/>
    </location>
</feature>
<dbReference type="InterPro" id="IPR013328">
    <property type="entry name" value="6PGD_dom2"/>
</dbReference>
<organism evidence="6 7">
    <name type="scientific">Roseospira marina</name>
    <dbReference type="NCBI Taxonomy" id="140057"/>
    <lineage>
        <taxon>Bacteria</taxon>
        <taxon>Pseudomonadati</taxon>
        <taxon>Pseudomonadota</taxon>
        <taxon>Alphaproteobacteria</taxon>
        <taxon>Rhodospirillales</taxon>
        <taxon>Rhodospirillaceae</taxon>
        <taxon>Roseospira</taxon>
    </lineage>
</organism>
<keyword evidence="2" id="KW-0520">NAD</keyword>
<reference evidence="6 7" key="1">
    <citation type="submission" date="2019-09" db="EMBL/GenBank/DDBJ databases">
        <title>Genome sequence of Roseospira marina, one of the more divergent members of the non-sulfur purple photosynthetic bacterial family, the Rhodospirillaceae.</title>
        <authorList>
            <person name="Meyer T."/>
            <person name="Kyndt J."/>
        </authorList>
    </citation>
    <scope>NUCLEOTIDE SEQUENCE [LARGE SCALE GENOMIC DNA]</scope>
    <source>
        <strain evidence="6 7">DSM 15113</strain>
    </source>
</reference>
<evidence type="ECO:0000313" key="6">
    <source>
        <dbReference type="EMBL" id="KAA5606666.1"/>
    </source>
</evidence>
<feature type="domain" description="6-phosphogluconate dehydrogenase NADP-binding" evidence="4">
    <location>
        <begin position="9"/>
        <end position="166"/>
    </location>
</feature>
<sequence length="302" mass="30752">MSENQDLRQIGFVGLGAMGGAVVKRLASGPWTVKAFDLSEDAVATAVANGAVAAATAADVFEASDVVVTCLPTPEIVERFWREHLGHLSEGAYAVDLSTIDPGTSRRVCDSVEATKAAGFVACTLGKTPALAAEGEIPVFVGGKPEAVAALTPVFEHISNAVFDMGSVEGATMFKLISNLVGMTNLAVLAEGLLLSDAVGIDPKTFSAALQTTGGWSSQAVIRLDWMIEQDFAPRFAVDLAAKDLRLSVDAAARGGVATPVSAAALSVFSLAHAAGKGGLDAAAIIAALAPERATAEDKGGA</sequence>
<protein>
    <submittedName>
        <fullName evidence="6">NAD(P)-dependent oxidoreductase</fullName>
    </submittedName>
</protein>
<dbReference type="InterPro" id="IPR006115">
    <property type="entry name" value="6PGDH_NADP-bd"/>
</dbReference>
<dbReference type="GO" id="GO:0050661">
    <property type="term" value="F:NADP binding"/>
    <property type="evidence" value="ECO:0007669"/>
    <property type="project" value="InterPro"/>
</dbReference>
<dbReference type="Pfam" id="PF03446">
    <property type="entry name" value="NAD_binding_2"/>
    <property type="match status" value="1"/>
</dbReference>
<feature type="domain" description="3-hydroxyisobutyrate dehydrogenase-like NAD-binding" evidence="5">
    <location>
        <begin position="172"/>
        <end position="288"/>
    </location>
</feature>
<dbReference type="InterPro" id="IPR015815">
    <property type="entry name" value="HIBADH-related"/>
</dbReference>
<name>A0A5M6IEF7_9PROT</name>
<accession>A0A5M6IEF7</accession>
<evidence type="ECO:0000313" key="7">
    <source>
        <dbReference type="Proteomes" id="UP000324065"/>
    </source>
</evidence>
<dbReference type="Proteomes" id="UP000324065">
    <property type="component" value="Unassembled WGS sequence"/>
</dbReference>
<dbReference type="SUPFAM" id="SSF48179">
    <property type="entry name" value="6-phosphogluconate dehydrogenase C-terminal domain-like"/>
    <property type="match status" value="1"/>
</dbReference>